<dbReference type="RefSeq" id="WP_168877324.1">
    <property type="nucleotide sequence ID" value="NZ_JABAIM010000002.1"/>
</dbReference>
<keyword evidence="1" id="KW-0472">Membrane</keyword>
<keyword evidence="1" id="KW-0812">Transmembrane</keyword>
<dbReference type="EMBL" id="JABAIM010000002">
    <property type="protein sequence ID" value="NLR75675.1"/>
    <property type="molecule type" value="Genomic_DNA"/>
</dbReference>
<dbReference type="AlphaFoldDB" id="A0A847S9Y0"/>
<gene>
    <name evidence="2" type="ORF">HF682_10930</name>
</gene>
<evidence type="ECO:0000313" key="2">
    <source>
        <dbReference type="EMBL" id="NLR75675.1"/>
    </source>
</evidence>
<accession>A0A847S9Y0</accession>
<name>A0A847S9Y0_9NEIS</name>
<reference evidence="2 3" key="1">
    <citation type="submission" date="2020-04" db="EMBL/GenBank/DDBJ databases">
        <title>Draft genome of Leeia sp. IMCC25680.</title>
        <authorList>
            <person name="Song J."/>
            <person name="Cho J.-C."/>
        </authorList>
    </citation>
    <scope>NUCLEOTIDE SEQUENCE [LARGE SCALE GENOMIC DNA]</scope>
    <source>
        <strain evidence="2 3">IMCC25680</strain>
    </source>
</reference>
<evidence type="ECO:0000313" key="3">
    <source>
        <dbReference type="Proteomes" id="UP000587991"/>
    </source>
</evidence>
<dbReference type="Proteomes" id="UP000587991">
    <property type="component" value="Unassembled WGS sequence"/>
</dbReference>
<keyword evidence="3" id="KW-1185">Reference proteome</keyword>
<protein>
    <submittedName>
        <fullName evidence="2">Uncharacterized protein</fullName>
    </submittedName>
</protein>
<comment type="caution">
    <text evidence="2">The sequence shown here is derived from an EMBL/GenBank/DDBJ whole genome shotgun (WGS) entry which is preliminary data.</text>
</comment>
<organism evidence="2 3">
    <name type="scientific">Leeia aquatica</name>
    <dbReference type="NCBI Taxonomy" id="2725557"/>
    <lineage>
        <taxon>Bacteria</taxon>
        <taxon>Pseudomonadati</taxon>
        <taxon>Pseudomonadota</taxon>
        <taxon>Betaproteobacteria</taxon>
        <taxon>Neisseriales</taxon>
        <taxon>Leeiaceae</taxon>
        <taxon>Leeia</taxon>
    </lineage>
</organism>
<keyword evidence="1" id="KW-1133">Transmembrane helix</keyword>
<evidence type="ECO:0000256" key="1">
    <source>
        <dbReference type="SAM" id="Phobius"/>
    </source>
</evidence>
<proteinExistence type="predicted"/>
<sequence length="62" mass="7084">MKKILCMIFSILAISLLIVFLPQVISGQASLSMTLFTLISLPYGAYLFGYYALYEKLPFRRD</sequence>
<feature type="transmembrane region" description="Helical" evidence="1">
    <location>
        <begin position="36"/>
        <end position="54"/>
    </location>
</feature>